<dbReference type="PROSITE" id="PS50878">
    <property type="entry name" value="RT_POL"/>
    <property type="match status" value="1"/>
</dbReference>
<accession>A0A178M8J7</accession>
<reference evidence="2 3" key="1">
    <citation type="submission" date="2016-04" db="EMBL/GenBank/DDBJ databases">
        <title>Chloroflexus islandicus sp. nov., a thermophilic filamentous anoxygenic phototrophic bacterium from geyser Strokkur (Iceland).</title>
        <authorList>
            <person name="Gaisin V.A."/>
            <person name="Kalashnikov A.M."/>
            <person name="Sukhacheva M.V."/>
            <person name="Grouzdev D.S."/>
            <person name="Ivanov T.M."/>
            <person name="Kuznetsov B."/>
            <person name="Gorlenko V.M."/>
        </authorList>
    </citation>
    <scope>NUCLEOTIDE SEQUENCE [LARGE SCALE GENOMIC DNA]</scope>
    <source>
        <strain evidence="3">isl-2</strain>
    </source>
</reference>
<dbReference type="InterPro" id="IPR000477">
    <property type="entry name" value="RT_dom"/>
</dbReference>
<dbReference type="InterPro" id="IPR051083">
    <property type="entry name" value="GrpII_Intron_Splice-Mob/Def"/>
</dbReference>
<dbReference type="AlphaFoldDB" id="A0A178M8J7"/>
<evidence type="ECO:0000259" key="1">
    <source>
        <dbReference type="PROSITE" id="PS50878"/>
    </source>
</evidence>
<dbReference type="STRING" id="1707952.A6A03_03465"/>
<dbReference type="Pfam" id="PF00078">
    <property type="entry name" value="RVT_1"/>
    <property type="match status" value="1"/>
</dbReference>
<comment type="caution">
    <text evidence="2">The sequence shown here is derived from an EMBL/GenBank/DDBJ whole genome shotgun (WGS) entry which is preliminary data.</text>
</comment>
<evidence type="ECO:0000313" key="3">
    <source>
        <dbReference type="Proteomes" id="UP000078287"/>
    </source>
</evidence>
<sequence length="436" mass="47919">MPLFPRYHGPSLIEQVCTVENLTNAWRRVRSNIQLIRRDRSAGIDQVTLRDFEADWPAQMAQLAEELRDGSYRPLPPRRVMLPKANGGERAIAILAIRDRIAQRAVQQVLTPLFEPLFLDCSYGCRLAVGVPEAVERVARYAEQGLSWVVDSDISAYFDSIDHGILLGLLRQRIDEPAILRLIGQWLAVGALHEEAELAEPAPASPLLNALRRGGELIHEAISAPADPNPPDVNYSDPYGMPPVAPRAGLPTGLFAAISLAQPAIEVAQRLGPLVRRIGPQRLLLGGALAAGAVAVSELVHHAKAKRAQRGTPQGGPLSPLLANIYLHPFDVAMTAHGARMVRFVDDFVVMCPDRDVAERTLALVERQLATLRLQLNPAKTRIVAYADGIEFLGQALAPRRGQGLFHGLTDFHEAERRLREQVGRLRKKGSREGDE</sequence>
<dbReference type="RefSeq" id="WP_066789785.1">
    <property type="nucleotide sequence ID" value="NZ_LWQS01000071.1"/>
</dbReference>
<feature type="domain" description="Reverse transcriptase" evidence="1">
    <location>
        <begin position="63"/>
        <end position="397"/>
    </location>
</feature>
<keyword evidence="3" id="KW-1185">Reference proteome</keyword>
<organism evidence="2 3">
    <name type="scientific">Chloroflexus islandicus</name>
    <dbReference type="NCBI Taxonomy" id="1707952"/>
    <lineage>
        <taxon>Bacteria</taxon>
        <taxon>Bacillati</taxon>
        <taxon>Chloroflexota</taxon>
        <taxon>Chloroflexia</taxon>
        <taxon>Chloroflexales</taxon>
        <taxon>Chloroflexineae</taxon>
        <taxon>Chloroflexaceae</taxon>
        <taxon>Chloroflexus</taxon>
    </lineage>
</organism>
<gene>
    <name evidence="2" type="ORF">A6A03_03465</name>
</gene>
<dbReference type="EMBL" id="LWQS01000071">
    <property type="protein sequence ID" value="OAN44214.1"/>
    <property type="molecule type" value="Genomic_DNA"/>
</dbReference>
<dbReference type="Proteomes" id="UP000078287">
    <property type="component" value="Unassembled WGS sequence"/>
</dbReference>
<dbReference type="InterPro" id="IPR043502">
    <property type="entry name" value="DNA/RNA_pol_sf"/>
</dbReference>
<dbReference type="PANTHER" id="PTHR34047">
    <property type="entry name" value="NUCLEAR INTRON MATURASE 1, MITOCHONDRIAL-RELATED"/>
    <property type="match status" value="1"/>
</dbReference>
<proteinExistence type="predicted"/>
<dbReference type="PANTHER" id="PTHR34047:SF8">
    <property type="entry name" value="PROTEIN YKFC"/>
    <property type="match status" value="1"/>
</dbReference>
<dbReference type="CDD" id="cd01651">
    <property type="entry name" value="RT_G2_intron"/>
    <property type="match status" value="1"/>
</dbReference>
<protein>
    <submittedName>
        <fullName evidence="2">RNA-dependent DNA polymerase</fullName>
    </submittedName>
</protein>
<name>A0A178M8J7_9CHLR</name>
<dbReference type="OrthoDB" id="140258at2"/>
<evidence type="ECO:0000313" key="2">
    <source>
        <dbReference type="EMBL" id="OAN44214.1"/>
    </source>
</evidence>
<dbReference type="SUPFAM" id="SSF56672">
    <property type="entry name" value="DNA/RNA polymerases"/>
    <property type="match status" value="2"/>
</dbReference>